<protein>
    <submittedName>
        <fullName evidence="1">Uncharacterized protein</fullName>
    </submittedName>
</protein>
<keyword evidence="2" id="KW-1185">Reference proteome</keyword>
<dbReference type="EMBL" id="JAGSMN010000502">
    <property type="protein sequence ID" value="MBR7675588.1"/>
    <property type="molecule type" value="Genomic_DNA"/>
</dbReference>
<dbReference type="Proteomes" id="UP000675554">
    <property type="component" value="Unassembled WGS sequence"/>
</dbReference>
<comment type="caution">
    <text evidence="1">The sequence shown here is derived from an EMBL/GenBank/DDBJ whole genome shotgun (WGS) entry which is preliminary data.</text>
</comment>
<evidence type="ECO:0000313" key="1">
    <source>
        <dbReference type="EMBL" id="MBR7675588.1"/>
    </source>
</evidence>
<accession>A0A8T4IV91</accession>
<organism evidence="1 2">
    <name type="scientific">Streptomyces daliensis</name>
    <dbReference type="NCBI Taxonomy" id="299421"/>
    <lineage>
        <taxon>Bacteria</taxon>
        <taxon>Bacillati</taxon>
        <taxon>Actinomycetota</taxon>
        <taxon>Actinomycetes</taxon>
        <taxon>Kitasatosporales</taxon>
        <taxon>Streptomycetaceae</taxon>
        <taxon>Streptomyces</taxon>
    </lineage>
</organism>
<proteinExistence type="predicted"/>
<reference evidence="1" key="1">
    <citation type="submission" date="2021-04" db="EMBL/GenBank/DDBJ databases">
        <title>Sequencing of actinobacteria type strains.</title>
        <authorList>
            <person name="Nguyen G.-S."/>
            <person name="Wentzel A."/>
        </authorList>
    </citation>
    <scope>NUCLEOTIDE SEQUENCE</scope>
    <source>
        <strain evidence="1">DSM 42095</strain>
    </source>
</reference>
<gene>
    <name evidence="1" type="ORF">KDA82_21725</name>
</gene>
<sequence length="83" mass="9309">MVTTLSDPTADRVVTELERIEVPMLRLDLRDSTHSLRLDAALDRHGCPRGLLDTGAHRVALEEIGAVWWWRTPNPPSFPPVLA</sequence>
<name>A0A8T4IV91_9ACTN</name>
<dbReference type="AlphaFoldDB" id="A0A8T4IV91"/>
<evidence type="ECO:0000313" key="2">
    <source>
        <dbReference type="Proteomes" id="UP000675554"/>
    </source>
</evidence>